<name>A0A1H2CTH2_9ACTN</name>
<keyword evidence="2" id="KW-1185">Reference proteome</keyword>
<reference evidence="1 2" key="1">
    <citation type="submission" date="2016-10" db="EMBL/GenBank/DDBJ databases">
        <authorList>
            <person name="de Groot N.N."/>
        </authorList>
    </citation>
    <scope>NUCLEOTIDE SEQUENCE [LARGE SCALE GENOMIC DNA]</scope>
    <source>
        <strain evidence="1 2">DSM 43941</strain>
    </source>
</reference>
<accession>A0A1H2CTH2</accession>
<proteinExistence type="predicted"/>
<dbReference type="EMBL" id="LT629758">
    <property type="protein sequence ID" value="SDT73840.1"/>
    <property type="molecule type" value="Genomic_DNA"/>
</dbReference>
<sequence>MKKFPVLAAVTVGLVGVLSAVLLGQSAQGSVVPNAPAAQPPAVVVSAPVEAIDAGDRSLTYQQSGSTVTVSRDGTAIAALTLQKQDWTAGSAHLELQVTVERTFTVDTDRFLVYDVEGGENGVENAHTVRWEPGTHTLVLDFEARNRPAAAGWVPQDGEGGAAVWERTAG</sequence>
<dbReference type="OrthoDB" id="3297948at2"/>
<dbReference type="RefSeq" id="WP_092550419.1">
    <property type="nucleotide sequence ID" value="NZ_BOMJ01000003.1"/>
</dbReference>
<organism evidence="1 2">
    <name type="scientific">Actinoplanes derwentensis</name>
    <dbReference type="NCBI Taxonomy" id="113562"/>
    <lineage>
        <taxon>Bacteria</taxon>
        <taxon>Bacillati</taxon>
        <taxon>Actinomycetota</taxon>
        <taxon>Actinomycetes</taxon>
        <taxon>Micromonosporales</taxon>
        <taxon>Micromonosporaceae</taxon>
        <taxon>Actinoplanes</taxon>
    </lineage>
</organism>
<dbReference type="STRING" id="113562.SAMN04489716_6796"/>
<evidence type="ECO:0000313" key="1">
    <source>
        <dbReference type="EMBL" id="SDT73840.1"/>
    </source>
</evidence>
<dbReference type="Proteomes" id="UP000198688">
    <property type="component" value="Chromosome I"/>
</dbReference>
<dbReference type="AlphaFoldDB" id="A0A1H2CTH2"/>
<evidence type="ECO:0000313" key="2">
    <source>
        <dbReference type="Proteomes" id="UP000198688"/>
    </source>
</evidence>
<gene>
    <name evidence="1" type="ORF">SAMN04489716_6796</name>
</gene>
<protein>
    <submittedName>
        <fullName evidence="1">Uncharacterized protein</fullName>
    </submittedName>
</protein>